<dbReference type="PROSITE" id="PS50835">
    <property type="entry name" value="IG_LIKE"/>
    <property type="match status" value="2"/>
</dbReference>
<dbReference type="SMART" id="SM00409">
    <property type="entry name" value="IG"/>
    <property type="match status" value="2"/>
</dbReference>
<dbReference type="InterPro" id="IPR003598">
    <property type="entry name" value="Ig_sub2"/>
</dbReference>
<evidence type="ECO:0000256" key="3">
    <source>
        <dbReference type="ARBA" id="ARBA00023319"/>
    </source>
</evidence>
<name>A0A7N6AK66_ANATE</name>
<keyword evidence="2" id="KW-0325">Glycoprotein</keyword>
<evidence type="ECO:0000256" key="1">
    <source>
        <dbReference type="ARBA" id="ARBA00022729"/>
    </source>
</evidence>
<dbReference type="Proteomes" id="UP000265040">
    <property type="component" value="Chromosome 1"/>
</dbReference>
<keyword evidence="4" id="KW-1133">Transmembrane helix</keyword>
<evidence type="ECO:0000259" key="5">
    <source>
        <dbReference type="PROSITE" id="PS50835"/>
    </source>
</evidence>
<accession>A0A7N6AK66</accession>
<dbReference type="SMART" id="SM00408">
    <property type="entry name" value="IGc2"/>
    <property type="match status" value="2"/>
</dbReference>
<dbReference type="Pfam" id="PF00047">
    <property type="entry name" value="ig"/>
    <property type="match status" value="1"/>
</dbReference>
<dbReference type="InterPro" id="IPR036179">
    <property type="entry name" value="Ig-like_dom_sf"/>
</dbReference>
<dbReference type="Ensembl" id="ENSATET00000067610.1">
    <property type="protein sequence ID" value="ENSATEP00000048712.1"/>
    <property type="gene ID" value="ENSATEG00000027348.1"/>
</dbReference>
<evidence type="ECO:0000313" key="6">
    <source>
        <dbReference type="Ensembl" id="ENSATEP00000048712.1"/>
    </source>
</evidence>
<dbReference type="GeneTree" id="ENSGT00530000069282"/>
<keyword evidence="1" id="KW-0732">Signal</keyword>
<reference evidence="6" key="2">
    <citation type="submission" date="2025-08" db="UniProtKB">
        <authorList>
            <consortium name="Ensembl"/>
        </authorList>
    </citation>
    <scope>IDENTIFICATION</scope>
</reference>
<evidence type="ECO:0000256" key="2">
    <source>
        <dbReference type="ARBA" id="ARBA00023180"/>
    </source>
</evidence>
<dbReference type="InterPro" id="IPR050831">
    <property type="entry name" value="CEA_cell_adhesion"/>
</dbReference>
<dbReference type="OrthoDB" id="9950534at2759"/>
<sequence>KHAAKYVIYLGHMCNTPNSDTHTAKHIQQARETMSNTDYELMQNNSVLIATRTNLQADQPASFFLKVAATTEGLYHCRATSGGSAGVSNRIKLTVVSELTSDPSPPVVYQGSCIILSCVVTEGSHLSYAWLFNRKEVAPSNSFFFNLTGNKLVIKQVTPEHAGNYSCIAWSRVQDANRFSGSTEVQVTVKVYISKPEIAFSITKEGDGYRGNVTCWSSRGSPPINFSLSIDDKEVGAFIATEFPAAWFSVAMVPGLDMGEARCQVKTEMQELMSDPVTLEVVPVGGDVKVEVGYLYRADSTVAATRLSCRVRGTFPYISWLFNDSVLPSETHLDSSFQPVLPYYVFTHHRRTLVLTTLGPEESGYYSCRVRDSYDRSGPWVESEAVLVQVPVITIAFCCFLLLMLVVGAACVYKIFDHEQGAHVRACVNNKYTD</sequence>
<organism evidence="6 7">
    <name type="scientific">Anabas testudineus</name>
    <name type="common">Climbing perch</name>
    <name type="synonym">Anthias testudineus</name>
    <dbReference type="NCBI Taxonomy" id="64144"/>
    <lineage>
        <taxon>Eukaryota</taxon>
        <taxon>Metazoa</taxon>
        <taxon>Chordata</taxon>
        <taxon>Craniata</taxon>
        <taxon>Vertebrata</taxon>
        <taxon>Euteleostomi</taxon>
        <taxon>Actinopterygii</taxon>
        <taxon>Neopterygii</taxon>
        <taxon>Teleostei</taxon>
        <taxon>Neoteleostei</taxon>
        <taxon>Acanthomorphata</taxon>
        <taxon>Anabantaria</taxon>
        <taxon>Anabantiformes</taxon>
        <taxon>Anabantoidei</taxon>
        <taxon>Anabantidae</taxon>
        <taxon>Anabas</taxon>
    </lineage>
</organism>
<dbReference type="PANTHER" id="PTHR44427:SF5">
    <property type="entry name" value="V-SET AND IMMUNOGLOBULIN DOMAIN-CONTAINING PROTEIN 10-LIKE"/>
    <property type="match status" value="1"/>
</dbReference>
<reference evidence="6" key="3">
    <citation type="submission" date="2025-09" db="UniProtKB">
        <authorList>
            <consortium name="Ensembl"/>
        </authorList>
    </citation>
    <scope>IDENTIFICATION</scope>
</reference>
<feature type="domain" description="Ig-like" evidence="5">
    <location>
        <begin position="276"/>
        <end position="388"/>
    </location>
</feature>
<reference evidence="6" key="1">
    <citation type="submission" date="2021-04" db="EMBL/GenBank/DDBJ databases">
        <authorList>
            <consortium name="Wellcome Sanger Institute Data Sharing"/>
        </authorList>
    </citation>
    <scope>NUCLEOTIDE SEQUENCE [LARGE SCALE GENOMIC DNA]</scope>
</reference>
<dbReference type="InterPro" id="IPR003599">
    <property type="entry name" value="Ig_sub"/>
</dbReference>
<evidence type="ECO:0000313" key="7">
    <source>
        <dbReference type="Proteomes" id="UP000265040"/>
    </source>
</evidence>
<dbReference type="PANTHER" id="PTHR44427">
    <property type="entry name" value="CARCINOEMBRYONIC ANTIGEN-RELATED CELL ADHESION MOLECULE 19"/>
    <property type="match status" value="1"/>
</dbReference>
<dbReference type="SUPFAM" id="SSF48726">
    <property type="entry name" value="Immunoglobulin"/>
    <property type="match status" value="2"/>
</dbReference>
<keyword evidence="3" id="KW-0393">Immunoglobulin domain</keyword>
<dbReference type="Gene3D" id="2.60.40.10">
    <property type="entry name" value="Immunoglobulins"/>
    <property type="match status" value="2"/>
</dbReference>
<dbReference type="InterPro" id="IPR013151">
    <property type="entry name" value="Immunoglobulin_dom"/>
</dbReference>
<dbReference type="InParanoid" id="A0A7N6AK66"/>
<dbReference type="AlphaFoldDB" id="A0A7N6AK66"/>
<keyword evidence="4" id="KW-0812">Transmembrane</keyword>
<evidence type="ECO:0000256" key="4">
    <source>
        <dbReference type="SAM" id="Phobius"/>
    </source>
</evidence>
<protein>
    <recommendedName>
        <fullName evidence="5">Ig-like domain-containing protein</fullName>
    </recommendedName>
</protein>
<dbReference type="Pfam" id="PF13927">
    <property type="entry name" value="Ig_3"/>
    <property type="match status" value="1"/>
</dbReference>
<dbReference type="CDD" id="cd00096">
    <property type="entry name" value="Ig"/>
    <property type="match status" value="2"/>
</dbReference>
<dbReference type="InterPro" id="IPR007110">
    <property type="entry name" value="Ig-like_dom"/>
</dbReference>
<keyword evidence="7" id="KW-1185">Reference proteome</keyword>
<keyword evidence="4" id="KW-0472">Membrane</keyword>
<dbReference type="InterPro" id="IPR013783">
    <property type="entry name" value="Ig-like_fold"/>
</dbReference>
<feature type="transmembrane region" description="Helical" evidence="4">
    <location>
        <begin position="392"/>
        <end position="416"/>
    </location>
</feature>
<proteinExistence type="predicted"/>
<feature type="domain" description="Ig-like" evidence="5">
    <location>
        <begin position="97"/>
        <end position="188"/>
    </location>
</feature>